<keyword evidence="2 8" id="KW-0812">Transmembrane</keyword>
<evidence type="ECO:0000256" key="6">
    <source>
        <dbReference type="ARBA" id="ARBA00023136"/>
    </source>
</evidence>
<evidence type="ECO:0000256" key="1">
    <source>
        <dbReference type="ARBA" id="ARBA00004127"/>
    </source>
</evidence>
<feature type="region of interest" description="Disordered" evidence="7">
    <location>
        <begin position="272"/>
        <end position="300"/>
    </location>
</feature>
<dbReference type="InterPro" id="IPR006694">
    <property type="entry name" value="Fatty_acid_hydroxylase"/>
</dbReference>
<evidence type="ECO:0000256" key="8">
    <source>
        <dbReference type="SAM" id="Phobius"/>
    </source>
</evidence>
<evidence type="ECO:0000256" key="3">
    <source>
        <dbReference type="ARBA" id="ARBA00022989"/>
    </source>
</evidence>
<evidence type="ECO:0000256" key="4">
    <source>
        <dbReference type="ARBA" id="ARBA00023002"/>
    </source>
</evidence>
<comment type="subcellular location">
    <subcellularLocation>
        <location evidence="1">Endomembrane system</location>
        <topology evidence="1">Multi-pass membrane protein</topology>
    </subcellularLocation>
</comment>
<comment type="caution">
    <text evidence="10">The sequence shown here is derived from an EMBL/GenBank/DDBJ whole genome shotgun (WGS) entry which is preliminary data.</text>
</comment>
<feature type="transmembrane region" description="Helical" evidence="8">
    <location>
        <begin position="7"/>
        <end position="25"/>
    </location>
</feature>
<dbReference type="RefSeq" id="WP_077921894.1">
    <property type="nucleotide sequence ID" value="NZ_SBLB01000002.1"/>
</dbReference>
<evidence type="ECO:0000256" key="7">
    <source>
        <dbReference type="SAM" id="MobiDB-lite"/>
    </source>
</evidence>
<dbReference type="AlphaFoldDB" id="A0A4Q2UKX7"/>
<dbReference type="GO" id="GO:0006643">
    <property type="term" value="P:membrane lipid metabolic process"/>
    <property type="evidence" value="ECO:0007669"/>
    <property type="project" value="TreeGrafter"/>
</dbReference>
<dbReference type="Proteomes" id="UP000290407">
    <property type="component" value="Unassembled WGS sequence"/>
</dbReference>
<dbReference type="GO" id="GO:0012505">
    <property type="term" value="C:endomembrane system"/>
    <property type="evidence" value="ECO:0007669"/>
    <property type="project" value="UniProtKB-SubCell"/>
</dbReference>
<feature type="transmembrane region" description="Helical" evidence="8">
    <location>
        <begin position="137"/>
        <end position="164"/>
    </location>
</feature>
<proteinExistence type="predicted"/>
<keyword evidence="6 8" id="KW-0472">Membrane</keyword>
<dbReference type="GO" id="GO:0005506">
    <property type="term" value="F:iron ion binding"/>
    <property type="evidence" value="ECO:0007669"/>
    <property type="project" value="InterPro"/>
</dbReference>
<dbReference type="GO" id="GO:0008610">
    <property type="term" value="P:lipid biosynthetic process"/>
    <property type="evidence" value="ECO:0007669"/>
    <property type="project" value="InterPro"/>
</dbReference>
<keyword evidence="11" id="KW-1185">Reference proteome</keyword>
<dbReference type="GO" id="GO:0016020">
    <property type="term" value="C:membrane"/>
    <property type="evidence" value="ECO:0007669"/>
    <property type="project" value="GOC"/>
</dbReference>
<evidence type="ECO:0000259" key="9">
    <source>
        <dbReference type="Pfam" id="PF04116"/>
    </source>
</evidence>
<reference evidence="10 11" key="1">
    <citation type="submission" date="2019-01" db="EMBL/GenBank/DDBJ databases">
        <title>Spirosoma flava sp. nov., a propanil-degrading bacterium isolated from herbicide-contaminated soil.</title>
        <authorList>
            <person name="Zhang L."/>
            <person name="Jiang J.-D."/>
        </authorList>
    </citation>
    <scope>NUCLEOTIDE SEQUENCE [LARGE SCALE GENOMIC DNA]</scope>
    <source>
        <strain evidence="10 11">TY50</strain>
    </source>
</reference>
<dbReference type="EMBL" id="SBLB01000002">
    <property type="protein sequence ID" value="RYC70163.1"/>
    <property type="molecule type" value="Genomic_DNA"/>
</dbReference>
<keyword evidence="5" id="KW-0443">Lipid metabolism</keyword>
<name>A0A4Q2UKX7_9BACT</name>
<dbReference type="InterPro" id="IPR051689">
    <property type="entry name" value="Sterol_desaturase/TMEM195"/>
</dbReference>
<evidence type="ECO:0000256" key="2">
    <source>
        <dbReference type="ARBA" id="ARBA00022692"/>
    </source>
</evidence>
<feature type="compositionally biased region" description="Polar residues" evidence="7">
    <location>
        <begin position="276"/>
        <end position="291"/>
    </location>
</feature>
<keyword evidence="3 8" id="KW-1133">Transmembrane helix</keyword>
<dbReference type="GO" id="GO:0050479">
    <property type="term" value="F:glyceryl-ether monooxygenase activity"/>
    <property type="evidence" value="ECO:0007669"/>
    <property type="project" value="TreeGrafter"/>
</dbReference>
<dbReference type="PANTHER" id="PTHR21624:SF1">
    <property type="entry name" value="ALKYLGLYCEROL MONOOXYGENASE"/>
    <property type="match status" value="1"/>
</dbReference>
<evidence type="ECO:0000313" key="10">
    <source>
        <dbReference type="EMBL" id="RYC70163.1"/>
    </source>
</evidence>
<sequence length="300" mass="34442">MKDLIQYAIPGFVILLVAEVIVTAIQQKDYYEAKDTASSLSMGIGNVIVGFVGKAIVFGAYSLVYQFRLFTIDMSQWWAWGLLFFADDFSYYWFHRISHSSRYFWASHVVHHSSRKYNLGTALRQTWTGTLSGAWLFWVWLPLIGFSPVAVMTMQAISLLYQFWIHTEHIDRLPAPIEFIFNTPSHHRVHHGSNLAYLDKNHAGVLIIWDRLFGTFEPETHRPTYGLTKNIDSHNPLRIAFHEWSDIARDVIHAGSFRNALGYLFGPPGWSHDGSRQTTKQLLKQQANRPAQPSEKTEAA</sequence>
<evidence type="ECO:0000256" key="5">
    <source>
        <dbReference type="ARBA" id="ARBA00023098"/>
    </source>
</evidence>
<dbReference type="PANTHER" id="PTHR21624">
    <property type="entry name" value="STEROL DESATURASE-RELATED PROTEIN"/>
    <property type="match status" value="1"/>
</dbReference>
<gene>
    <name evidence="10" type="ORF">EQG79_09860</name>
</gene>
<feature type="transmembrane region" description="Helical" evidence="8">
    <location>
        <begin position="45"/>
        <end position="65"/>
    </location>
</feature>
<keyword evidence="4" id="KW-0560">Oxidoreductase</keyword>
<organism evidence="10 11">
    <name type="scientific">Spirosoma sordidisoli</name>
    <dbReference type="NCBI Taxonomy" id="2502893"/>
    <lineage>
        <taxon>Bacteria</taxon>
        <taxon>Pseudomonadati</taxon>
        <taxon>Bacteroidota</taxon>
        <taxon>Cytophagia</taxon>
        <taxon>Cytophagales</taxon>
        <taxon>Cytophagaceae</taxon>
        <taxon>Spirosoma</taxon>
    </lineage>
</organism>
<protein>
    <submittedName>
        <fullName evidence="10">Sterol desaturase family protein</fullName>
    </submittedName>
</protein>
<evidence type="ECO:0000313" key="11">
    <source>
        <dbReference type="Proteomes" id="UP000290407"/>
    </source>
</evidence>
<dbReference type="Pfam" id="PF04116">
    <property type="entry name" value="FA_hydroxylase"/>
    <property type="match status" value="1"/>
</dbReference>
<feature type="domain" description="Fatty acid hydroxylase" evidence="9">
    <location>
        <begin position="82"/>
        <end position="215"/>
    </location>
</feature>
<accession>A0A4Q2UKX7</accession>